<sequence length="107" mass="12664">MANRTRNIPVKFMVTEEEKKIILAKMTQSKTENMGAYLRKMTIDGYVIKIDYSALKKHTLELNKIGVNINQIAKRLNQTNRVFYQDIREIKKMMDEIWKLQKSILSK</sequence>
<dbReference type="RefSeq" id="WP_111248317.1">
    <property type="nucleotide sequence ID" value="NZ_PIEU01000099.1"/>
</dbReference>
<reference evidence="1 2" key="1">
    <citation type="submission" date="2017-11" db="EMBL/GenBank/DDBJ databases">
        <title>Draft genome sequence of Enterococcus plantarum TRW2 strain isolated from lettuce.</title>
        <authorList>
            <person name="Kim E.B."/>
            <person name="Marco M.L."/>
            <person name="Williams T.R."/>
            <person name="You I.H."/>
        </authorList>
    </citation>
    <scope>NUCLEOTIDE SEQUENCE [LARGE SCALE GENOMIC DNA]</scope>
    <source>
        <strain evidence="1 2">TRW2</strain>
    </source>
</reference>
<dbReference type="EMBL" id="PIEU01000099">
    <property type="protein sequence ID" value="PZL71739.1"/>
    <property type="molecule type" value="Genomic_DNA"/>
</dbReference>
<dbReference type="InterPro" id="IPR053842">
    <property type="entry name" value="NikA-like"/>
</dbReference>
<comment type="caution">
    <text evidence="1">The sequence shown here is derived from an EMBL/GenBank/DDBJ whole genome shotgun (WGS) entry which is preliminary data.</text>
</comment>
<dbReference type="Proteomes" id="UP000249828">
    <property type="component" value="Unassembled WGS sequence"/>
</dbReference>
<organism evidence="1 2">
    <name type="scientific">Enterococcus plantarum</name>
    <dbReference type="NCBI Taxonomy" id="1077675"/>
    <lineage>
        <taxon>Bacteria</taxon>
        <taxon>Bacillati</taxon>
        <taxon>Bacillota</taxon>
        <taxon>Bacilli</taxon>
        <taxon>Lactobacillales</taxon>
        <taxon>Enterococcaceae</taxon>
        <taxon>Enterococcus</taxon>
    </lineage>
</organism>
<dbReference type="Pfam" id="PF21983">
    <property type="entry name" value="NikA-like"/>
    <property type="match status" value="1"/>
</dbReference>
<keyword evidence="2" id="KW-1185">Reference proteome</keyword>
<proteinExistence type="predicted"/>
<name>A0A2W4BHQ5_9ENTE</name>
<gene>
    <name evidence="1" type="ORF">CI088_11695</name>
</gene>
<evidence type="ECO:0000313" key="1">
    <source>
        <dbReference type="EMBL" id="PZL71739.1"/>
    </source>
</evidence>
<accession>A0A2W4BHQ5</accession>
<dbReference type="AlphaFoldDB" id="A0A2W4BHQ5"/>
<protein>
    <submittedName>
        <fullName evidence="1">Plasmid mobilization relaxosome protein MobC</fullName>
    </submittedName>
</protein>
<evidence type="ECO:0000313" key="2">
    <source>
        <dbReference type="Proteomes" id="UP000249828"/>
    </source>
</evidence>